<evidence type="ECO:0000313" key="2">
    <source>
        <dbReference type="Proteomes" id="UP000000262"/>
    </source>
</evidence>
<accession>A8ABM4</accession>
<dbReference type="GeneID" id="5563168"/>
<dbReference type="InterPro" id="IPR011009">
    <property type="entry name" value="Kinase-like_dom_sf"/>
</dbReference>
<dbReference type="AlphaFoldDB" id="A8ABM4"/>
<evidence type="ECO:0000313" key="1">
    <source>
        <dbReference type="EMBL" id="ABU82326.1"/>
    </source>
</evidence>
<gene>
    <name evidence="1" type="ordered locus">Igni_1149</name>
</gene>
<dbReference type="eggNOG" id="arCOG01186">
    <property type="taxonomic scope" value="Archaea"/>
</dbReference>
<dbReference type="STRING" id="453591.Igni_1149"/>
<name>A8ABM4_IGNH4</name>
<dbReference type="Proteomes" id="UP000000262">
    <property type="component" value="Chromosome"/>
</dbReference>
<dbReference type="OrthoDB" id="35902at2157"/>
<dbReference type="HOGENOM" id="CLU_1318516_0_0_2"/>
<proteinExistence type="predicted"/>
<organism evidence="1 2">
    <name type="scientific">Ignicoccus hospitalis (strain KIN4/I / DSM 18386 / JCM 14125)</name>
    <dbReference type="NCBI Taxonomy" id="453591"/>
    <lineage>
        <taxon>Archaea</taxon>
        <taxon>Thermoproteota</taxon>
        <taxon>Thermoprotei</taxon>
        <taxon>Desulfurococcales</taxon>
        <taxon>Desulfurococcaceae</taxon>
        <taxon>Ignicoccus</taxon>
    </lineage>
</organism>
<dbReference type="SUPFAM" id="SSF56112">
    <property type="entry name" value="Protein kinase-like (PK-like)"/>
    <property type="match status" value="1"/>
</dbReference>
<evidence type="ECO:0008006" key="3">
    <source>
        <dbReference type="Google" id="ProtNLM"/>
    </source>
</evidence>
<protein>
    <recommendedName>
        <fullName evidence="3">Serine/threonine protein kinase</fullName>
    </recommendedName>
</protein>
<dbReference type="EMBL" id="CP000816">
    <property type="protein sequence ID" value="ABU82326.1"/>
    <property type="molecule type" value="Genomic_DNA"/>
</dbReference>
<sequence length="208" mass="23460">MLNKFLKLFSKLLSTLYQASPEGGKVVKVYSGWRALKWLPAKVLFPFFPYSLSPAERSAREALFLVSELPTPQLLSFGRGFLVREYLEGKVLGPDGRAVAEALWRAHSRCWALGDAKFDNFLVKDGELYYIDGEQATRTCDPLKQGVDLVEAAFFLMLFGGCEQVKRLLESYPGREQKRAFLLPTGVLLTLPCIHVIVKELIREGDKN</sequence>
<reference evidence="1 2" key="1">
    <citation type="journal article" date="2008" name="Genome Biol.">
        <title>A genomic analysis of the archaeal system Ignicoccus hospitalis-Nanoarchaeum equitans.</title>
        <authorList>
            <person name="Podar M."/>
            <person name="Anderson I."/>
            <person name="Makarova K.S."/>
            <person name="Elkins J.G."/>
            <person name="Ivanova N."/>
            <person name="Wall M.A."/>
            <person name="Lykidis A."/>
            <person name="Mavromatis K."/>
            <person name="Sun H."/>
            <person name="Hudson M.E."/>
            <person name="Chen W."/>
            <person name="Deciu C."/>
            <person name="Hutchison D."/>
            <person name="Eads J.R."/>
            <person name="Anderson A."/>
            <person name="Fernandes F."/>
            <person name="Szeto E."/>
            <person name="Lapidus A."/>
            <person name="Kyrpides N.C."/>
            <person name="Saier M.H.Jr."/>
            <person name="Richardson P.M."/>
            <person name="Rachel R."/>
            <person name="Huber H."/>
            <person name="Eisen J.A."/>
            <person name="Koonin E.V."/>
            <person name="Keller M."/>
            <person name="Stetter K.O."/>
        </authorList>
    </citation>
    <scope>NUCLEOTIDE SEQUENCE [LARGE SCALE GENOMIC DNA]</scope>
    <source>
        <strain evidence="2">KIN4/I / DSM 18386 / JCM 14125</strain>
    </source>
</reference>
<keyword evidence="2" id="KW-1185">Reference proteome</keyword>
<dbReference type="RefSeq" id="WP_012123290.1">
    <property type="nucleotide sequence ID" value="NC_009776.1"/>
</dbReference>
<dbReference type="KEGG" id="iho:Igni_1149"/>